<dbReference type="InterPro" id="IPR046373">
    <property type="entry name" value="Acyl-CoA_Oxase/DH_mid-dom_sf"/>
</dbReference>
<feature type="domain" description="Acyl-CoA dehydrogenase/oxidase C-terminal" evidence="6">
    <location>
        <begin position="237"/>
        <end position="358"/>
    </location>
</feature>
<comment type="similarity">
    <text evidence="2">Belongs to the acyl-CoA dehydrogenase family.</text>
</comment>
<sequence>MKLVATEEERDLAAAMRDLFATHCPTTLVRALREPGGERFPQKLWEALTRAEVFALPFGEDVGGSGGTLDDLAVVYAEAGRALCPSIVLNTLHLGLAIDALAGPEQRAAVLAPLVRGELRGSVALASPYDAGDVRPVLRAERVTEGVRVSGRVDHVGDADLADRLLVTAELATYGEPARTIALLLDPSAPGVTRTALPTSDGDRGHAVELDGVAVATDSVIEDVDLATLRRVALTVRALQCVDMAAGAEAVIERTVAHTTSREQFGRAIGSFQAAQHLVADMHIATQAARLAARSAVFWLGRGRPGQRETAVAVLKAATAYRRVTLDAHQLHGGMGYVLETDLHLWSERARRLGVEGGGPDAAAGWIEEAIGLV</sequence>
<evidence type="ECO:0000313" key="8">
    <source>
        <dbReference type="EMBL" id="MDP9823954.1"/>
    </source>
</evidence>
<gene>
    <name evidence="8" type="ORF">J2S59_003763</name>
</gene>
<dbReference type="PANTHER" id="PTHR43884:SF20">
    <property type="entry name" value="ACYL-COA DEHYDROGENASE FADE28"/>
    <property type="match status" value="1"/>
</dbReference>
<dbReference type="InterPro" id="IPR036250">
    <property type="entry name" value="AcylCo_DH-like_C"/>
</dbReference>
<dbReference type="Gene3D" id="1.10.540.10">
    <property type="entry name" value="Acyl-CoA dehydrogenase/oxidase, N-terminal domain"/>
    <property type="match status" value="1"/>
</dbReference>
<dbReference type="PANTHER" id="PTHR43884">
    <property type="entry name" value="ACYL-COA DEHYDROGENASE"/>
    <property type="match status" value="1"/>
</dbReference>
<reference evidence="8 9" key="1">
    <citation type="submission" date="2023-07" db="EMBL/GenBank/DDBJ databases">
        <title>Sequencing the genomes of 1000 actinobacteria strains.</title>
        <authorList>
            <person name="Klenk H.-P."/>
        </authorList>
    </citation>
    <scope>NUCLEOTIDE SEQUENCE [LARGE SCALE GENOMIC DNA]</scope>
    <source>
        <strain evidence="8 9">GD13</strain>
    </source>
</reference>
<dbReference type="SUPFAM" id="SSF56645">
    <property type="entry name" value="Acyl-CoA dehydrogenase NM domain-like"/>
    <property type="match status" value="1"/>
</dbReference>
<protein>
    <submittedName>
        <fullName evidence="8">Alkylation response protein AidB-like acyl-CoA dehydrogenase</fullName>
    </submittedName>
</protein>
<keyword evidence="4" id="KW-0274">FAD</keyword>
<dbReference type="Proteomes" id="UP001240447">
    <property type="component" value="Unassembled WGS sequence"/>
</dbReference>
<dbReference type="InterPro" id="IPR013786">
    <property type="entry name" value="AcylCoA_DH/ox_N"/>
</dbReference>
<evidence type="ECO:0000256" key="4">
    <source>
        <dbReference type="ARBA" id="ARBA00022827"/>
    </source>
</evidence>
<dbReference type="EMBL" id="JAUSQM010000001">
    <property type="protein sequence ID" value="MDP9823954.1"/>
    <property type="molecule type" value="Genomic_DNA"/>
</dbReference>
<evidence type="ECO:0000256" key="3">
    <source>
        <dbReference type="ARBA" id="ARBA00022630"/>
    </source>
</evidence>
<name>A0ABT9NU64_9ACTN</name>
<keyword evidence="3" id="KW-0285">Flavoprotein</keyword>
<evidence type="ECO:0000259" key="6">
    <source>
        <dbReference type="Pfam" id="PF00441"/>
    </source>
</evidence>
<keyword evidence="9" id="KW-1185">Reference proteome</keyword>
<dbReference type="CDD" id="cd00567">
    <property type="entry name" value="ACAD"/>
    <property type="match status" value="1"/>
</dbReference>
<keyword evidence="5" id="KW-0560">Oxidoreductase</keyword>
<organism evidence="8 9">
    <name type="scientific">Nocardioides massiliensis</name>
    <dbReference type="NCBI Taxonomy" id="1325935"/>
    <lineage>
        <taxon>Bacteria</taxon>
        <taxon>Bacillati</taxon>
        <taxon>Actinomycetota</taxon>
        <taxon>Actinomycetes</taxon>
        <taxon>Propionibacteriales</taxon>
        <taxon>Nocardioidaceae</taxon>
        <taxon>Nocardioides</taxon>
    </lineage>
</organism>
<evidence type="ECO:0000256" key="1">
    <source>
        <dbReference type="ARBA" id="ARBA00001974"/>
    </source>
</evidence>
<evidence type="ECO:0000256" key="5">
    <source>
        <dbReference type="ARBA" id="ARBA00023002"/>
    </source>
</evidence>
<evidence type="ECO:0000256" key="2">
    <source>
        <dbReference type="ARBA" id="ARBA00009347"/>
    </source>
</evidence>
<evidence type="ECO:0000259" key="7">
    <source>
        <dbReference type="Pfam" id="PF02771"/>
    </source>
</evidence>
<dbReference type="Gene3D" id="1.20.140.10">
    <property type="entry name" value="Butyryl-CoA Dehydrogenase, subunit A, domain 3"/>
    <property type="match status" value="1"/>
</dbReference>
<dbReference type="InterPro" id="IPR009100">
    <property type="entry name" value="AcylCoA_DH/oxidase_NM_dom_sf"/>
</dbReference>
<comment type="cofactor">
    <cofactor evidence="1">
        <name>FAD</name>
        <dbReference type="ChEBI" id="CHEBI:57692"/>
    </cofactor>
</comment>
<dbReference type="Gene3D" id="2.40.110.10">
    <property type="entry name" value="Butyryl-CoA Dehydrogenase, subunit A, domain 2"/>
    <property type="match status" value="1"/>
</dbReference>
<proteinExistence type="inferred from homology"/>
<accession>A0ABT9NU64</accession>
<dbReference type="Pfam" id="PF00441">
    <property type="entry name" value="Acyl-CoA_dh_1"/>
    <property type="match status" value="1"/>
</dbReference>
<evidence type="ECO:0000313" key="9">
    <source>
        <dbReference type="Proteomes" id="UP001240447"/>
    </source>
</evidence>
<dbReference type="InterPro" id="IPR037069">
    <property type="entry name" value="AcylCoA_DH/ox_N_sf"/>
</dbReference>
<comment type="caution">
    <text evidence="8">The sequence shown here is derived from an EMBL/GenBank/DDBJ whole genome shotgun (WGS) entry which is preliminary data.</text>
</comment>
<dbReference type="RefSeq" id="WP_306825393.1">
    <property type="nucleotide sequence ID" value="NZ_JAUSQM010000001.1"/>
</dbReference>
<dbReference type="Pfam" id="PF02771">
    <property type="entry name" value="Acyl-CoA_dh_N"/>
    <property type="match status" value="1"/>
</dbReference>
<feature type="domain" description="Acyl-CoA dehydrogenase/oxidase N-terminal" evidence="7">
    <location>
        <begin position="6"/>
        <end position="118"/>
    </location>
</feature>
<dbReference type="InterPro" id="IPR009075">
    <property type="entry name" value="AcylCo_DH/oxidase_C"/>
</dbReference>
<dbReference type="SUPFAM" id="SSF47203">
    <property type="entry name" value="Acyl-CoA dehydrogenase C-terminal domain-like"/>
    <property type="match status" value="1"/>
</dbReference>